<dbReference type="STRING" id="1458275.AZ34_12790"/>
<name>A0A016XJV8_9BURK</name>
<dbReference type="InterPro" id="IPR016032">
    <property type="entry name" value="Sig_transdc_resp-reg_C-effctor"/>
</dbReference>
<dbReference type="Gene3D" id="1.10.10.10">
    <property type="entry name" value="Winged helix-like DNA-binding domain superfamily/Winged helix DNA-binding domain"/>
    <property type="match status" value="1"/>
</dbReference>
<feature type="domain" description="OmpR/PhoB-type" evidence="3">
    <location>
        <begin position="1"/>
        <end position="90"/>
    </location>
</feature>
<feature type="DNA-binding region" description="OmpR/PhoB-type" evidence="2">
    <location>
        <begin position="1"/>
        <end position="90"/>
    </location>
</feature>
<keyword evidence="1 2" id="KW-0238">DNA-binding</keyword>
<accession>A0A016XJV8</accession>
<evidence type="ECO:0000256" key="2">
    <source>
        <dbReference type="PROSITE-ProRule" id="PRU01091"/>
    </source>
</evidence>
<evidence type="ECO:0000313" key="5">
    <source>
        <dbReference type="Proteomes" id="UP000023268"/>
    </source>
</evidence>
<comment type="caution">
    <text evidence="4">The sequence shown here is derived from an EMBL/GenBank/DDBJ whole genome shotgun (WGS) entry which is preliminary data.</text>
</comment>
<protein>
    <submittedName>
        <fullName evidence="4">Transcriptional regulator</fullName>
    </submittedName>
</protein>
<dbReference type="Pfam" id="PF00486">
    <property type="entry name" value="Trans_reg_C"/>
    <property type="match status" value="1"/>
</dbReference>
<proteinExistence type="predicted"/>
<dbReference type="GO" id="GO:0000160">
    <property type="term" value="P:phosphorelay signal transduction system"/>
    <property type="evidence" value="ECO:0007669"/>
    <property type="project" value="InterPro"/>
</dbReference>
<dbReference type="CDD" id="cd00383">
    <property type="entry name" value="trans_reg_C"/>
    <property type="match status" value="1"/>
</dbReference>
<dbReference type="SUPFAM" id="SSF46894">
    <property type="entry name" value="C-terminal effector domain of the bipartite response regulators"/>
    <property type="match status" value="1"/>
</dbReference>
<dbReference type="Proteomes" id="UP000023268">
    <property type="component" value="Unassembled WGS sequence"/>
</dbReference>
<sequence>MSQPALPTHDPPPWLANAHARLPPKERAILDLLLHHAAQPVSKEEIIRQAWPRQKWVSDESLVRCISQLRRRVPQARIEALYGFGYRLLPPSTGPRVHEPLLQAAQAPAELVEQYLHACTLVQRQTATPLARAIDLLRKLTERQPDYIPARVLRAHAILLAHRLDLNAQAQASLEEAWVQVGLARALAPDSPLLAATEAGLHDLDWRFAEASRLHQSALQELPYSAHALQPYIWHLLATGQAAQAPPCQHRILAQRPHAAVERVVWARLLAQAGERDGALAAIDAARAAHPGSTLVASAWCDLQARFAPRRALIPMARDLHELAELPRYARVHLPYVLARCGRRSEARHVLDATPAGRYPSTLHQRMARVPTLIELGELDHAAEEITLAYRQRYSGLPGLLHSPACAALREHPSTREILRSLGRMVQDNGASP</sequence>
<dbReference type="GO" id="GO:0003677">
    <property type="term" value="F:DNA binding"/>
    <property type="evidence" value="ECO:0007669"/>
    <property type="project" value="UniProtKB-UniRule"/>
</dbReference>
<dbReference type="PROSITE" id="PS51755">
    <property type="entry name" value="OMPR_PHOB"/>
    <property type="match status" value="1"/>
</dbReference>
<dbReference type="Gene3D" id="1.25.40.10">
    <property type="entry name" value="Tetratricopeptide repeat domain"/>
    <property type="match status" value="1"/>
</dbReference>
<evidence type="ECO:0000313" key="4">
    <source>
        <dbReference type="EMBL" id="EYC51852.1"/>
    </source>
</evidence>
<dbReference type="AlphaFoldDB" id="A0A016XJV8"/>
<dbReference type="InterPro" id="IPR011990">
    <property type="entry name" value="TPR-like_helical_dom_sf"/>
</dbReference>
<dbReference type="InterPro" id="IPR036388">
    <property type="entry name" value="WH-like_DNA-bd_sf"/>
</dbReference>
<dbReference type="RefSeq" id="WP_051509781.1">
    <property type="nucleotide sequence ID" value="NZ_JEMG01000001.1"/>
</dbReference>
<gene>
    <name evidence="4" type="ORF">AZ34_12790</name>
</gene>
<dbReference type="GO" id="GO:0006355">
    <property type="term" value="P:regulation of DNA-templated transcription"/>
    <property type="evidence" value="ECO:0007669"/>
    <property type="project" value="InterPro"/>
</dbReference>
<dbReference type="SMART" id="SM00862">
    <property type="entry name" value="Trans_reg_C"/>
    <property type="match status" value="1"/>
</dbReference>
<dbReference type="InterPro" id="IPR001867">
    <property type="entry name" value="OmpR/PhoB-type_DNA-bd"/>
</dbReference>
<evidence type="ECO:0000259" key="3">
    <source>
        <dbReference type="PROSITE" id="PS51755"/>
    </source>
</evidence>
<dbReference type="EMBL" id="JEMG01000001">
    <property type="protein sequence ID" value="EYC51852.1"/>
    <property type="molecule type" value="Genomic_DNA"/>
</dbReference>
<reference evidence="4 5" key="1">
    <citation type="submission" date="2014-02" db="EMBL/GenBank/DDBJ databases">
        <title>Draft Genome of Hylemonella gracilis isolated from the Niagara River.</title>
        <authorList>
            <person name="Pawlowski D.R."/>
            <person name="Koudelka G.B."/>
        </authorList>
    </citation>
    <scope>NUCLEOTIDE SEQUENCE [LARGE SCALE GENOMIC DNA]</scope>
    <source>
        <strain evidence="4 5">Niagara R</strain>
    </source>
</reference>
<organism evidence="4 5">
    <name type="scientific">Hylemonella gracilis str. Niagara R</name>
    <dbReference type="NCBI Taxonomy" id="1458275"/>
    <lineage>
        <taxon>Bacteria</taxon>
        <taxon>Pseudomonadati</taxon>
        <taxon>Pseudomonadota</taxon>
        <taxon>Betaproteobacteria</taxon>
        <taxon>Burkholderiales</taxon>
        <taxon>Comamonadaceae</taxon>
        <taxon>Hylemonella</taxon>
    </lineage>
</organism>
<dbReference type="eggNOG" id="COG3710">
    <property type="taxonomic scope" value="Bacteria"/>
</dbReference>
<evidence type="ECO:0000256" key="1">
    <source>
        <dbReference type="ARBA" id="ARBA00023125"/>
    </source>
</evidence>
<dbReference type="SUPFAM" id="SSF48452">
    <property type="entry name" value="TPR-like"/>
    <property type="match status" value="1"/>
</dbReference>